<dbReference type="EMBL" id="VSSQ01114415">
    <property type="protein sequence ID" value="MPN50329.1"/>
    <property type="molecule type" value="Genomic_DNA"/>
</dbReference>
<name>A0A645IIM2_9ZZZZ</name>
<proteinExistence type="predicted"/>
<accession>A0A645IIM2</accession>
<dbReference type="AlphaFoldDB" id="A0A645IIM2"/>
<comment type="caution">
    <text evidence="1">The sequence shown here is derived from an EMBL/GenBank/DDBJ whole genome shotgun (WGS) entry which is preliminary data.</text>
</comment>
<protein>
    <submittedName>
        <fullName evidence="1">Uncharacterized protein</fullName>
    </submittedName>
</protein>
<evidence type="ECO:0000313" key="1">
    <source>
        <dbReference type="EMBL" id="MPN50329.1"/>
    </source>
</evidence>
<reference evidence="1" key="1">
    <citation type="submission" date="2019-08" db="EMBL/GenBank/DDBJ databases">
        <authorList>
            <person name="Kucharzyk K."/>
            <person name="Murdoch R.W."/>
            <person name="Higgins S."/>
            <person name="Loffler F."/>
        </authorList>
    </citation>
    <scope>NUCLEOTIDE SEQUENCE</scope>
</reference>
<organism evidence="1">
    <name type="scientific">bioreactor metagenome</name>
    <dbReference type="NCBI Taxonomy" id="1076179"/>
    <lineage>
        <taxon>unclassified sequences</taxon>
        <taxon>metagenomes</taxon>
        <taxon>ecological metagenomes</taxon>
    </lineage>
</organism>
<sequence length="79" mass="9544">MLTTYRLFNAAQNLDFIWNEIITQEGDDLNRTITRSFNLTITFSPTDIVRIYGRVYFVLKRQTLNDIWKLAFWRDDSNY</sequence>
<gene>
    <name evidence="1" type="ORF">SDC9_197955</name>
</gene>